<reference evidence="2 3" key="1">
    <citation type="submission" date="2018-06" db="EMBL/GenBank/DDBJ databases">
        <title>The Genome of Cuscuta australis (Dodder) Provides Insight into the Evolution of Plant Parasitism.</title>
        <authorList>
            <person name="Liu H."/>
        </authorList>
    </citation>
    <scope>NUCLEOTIDE SEQUENCE [LARGE SCALE GENOMIC DNA]</scope>
    <source>
        <strain evidence="3">cv. Yunnan</strain>
        <tissue evidence="2">Vines</tissue>
    </source>
</reference>
<name>A0A328E8R0_9ASTE</name>
<evidence type="ECO:0000313" key="3">
    <source>
        <dbReference type="Proteomes" id="UP000249390"/>
    </source>
</evidence>
<dbReference type="PANTHER" id="PTHR34046">
    <property type="entry name" value="OS06G0218800 PROTEIN"/>
    <property type="match status" value="1"/>
</dbReference>
<organism evidence="2 3">
    <name type="scientific">Cuscuta australis</name>
    <dbReference type="NCBI Taxonomy" id="267555"/>
    <lineage>
        <taxon>Eukaryota</taxon>
        <taxon>Viridiplantae</taxon>
        <taxon>Streptophyta</taxon>
        <taxon>Embryophyta</taxon>
        <taxon>Tracheophyta</taxon>
        <taxon>Spermatophyta</taxon>
        <taxon>Magnoliopsida</taxon>
        <taxon>eudicotyledons</taxon>
        <taxon>Gunneridae</taxon>
        <taxon>Pentapetalae</taxon>
        <taxon>asterids</taxon>
        <taxon>lamiids</taxon>
        <taxon>Solanales</taxon>
        <taxon>Convolvulaceae</taxon>
        <taxon>Cuscuteae</taxon>
        <taxon>Cuscuta</taxon>
        <taxon>Cuscuta subgen. Grammica</taxon>
        <taxon>Cuscuta sect. Cleistogrammica</taxon>
    </lineage>
</organism>
<feature type="region of interest" description="Disordered" evidence="1">
    <location>
        <begin position="43"/>
        <end position="77"/>
    </location>
</feature>
<dbReference type="EMBL" id="NQVE01000028">
    <property type="protein sequence ID" value="RAL53058.1"/>
    <property type="molecule type" value="Genomic_DNA"/>
</dbReference>
<evidence type="ECO:0000313" key="2">
    <source>
        <dbReference type="EMBL" id="RAL53058.1"/>
    </source>
</evidence>
<sequence>MVMAAAAAWSEAGTGCRKHGNRKQVPGVCSSCLRERLAEIPGAEFADPNSGGDDDSSCSSGSSSGWISPRGHRRIPCDGRSSFALSATAGDGGRGRAFLKKSNSIAFVAGGCGGGGRKKEKEGFWSKLIRSTGKKTRRVFLL</sequence>
<accession>A0A328E8R0</accession>
<keyword evidence="3" id="KW-1185">Reference proteome</keyword>
<gene>
    <name evidence="2" type="ORF">DM860_016293</name>
</gene>
<dbReference type="AlphaFoldDB" id="A0A328E8R0"/>
<protein>
    <submittedName>
        <fullName evidence="2">Uncharacterized protein</fullName>
    </submittedName>
</protein>
<evidence type="ECO:0000256" key="1">
    <source>
        <dbReference type="SAM" id="MobiDB-lite"/>
    </source>
</evidence>
<dbReference type="PANTHER" id="PTHR34046:SF19">
    <property type="entry name" value="RAPIDLY ELICITED PROTEIN, PUTATIVE-RELATED"/>
    <property type="match status" value="1"/>
</dbReference>
<proteinExistence type="predicted"/>
<comment type="caution">
    <text evidence="2">The sequence shown here is derived from an EMBL/GenBank/DDBJ whole genome shotgun (WGS) entry which is preliminary data.</text>
</comment>
<dbReference type="Proteomes" id="UP000249390">
    <property type="component" value="Unassembled WGS sequence"/>
</dbReference>